<dbReference type="InterPro" id="IPR052055">
    <property type="entry name" value="Hepadnavirus_pol/RT"/>
</dbReference>
<dbReference type="HOGENOM" id="CLU_134793_0_0_1"/>
<dbReference type="PANTHER" id="PTHR33050">
    <property type="entry name" value="REVERSE TRANSCRIPTASE DOMAIN-CONTAINING PROTEIN"/>
    <property type="match status" value="1"/>
</dbReference>
<name>A0A0D0C6H5_9AGAR</name>
<dbReference type="Proteomes" id="UP000053593">
    <property type="component" value="Unassembled WGS sequence"/>
</dbReference>
<feature type="non-terminal residue" evidence="1">
    <location>
        <position position="176"/>
    </location>
</feature>
<evidence type="ECO:0000313" key="2">
    <source>
        <dbReference type="Proteomes" id="UP000053593"/>
    </source>
</evidence>
<organism evidence="1 2">
    <name type="scientific">Collybiopsis luxurians FD-317 M1</name>
    <dbReference type="NCBI Taxonomy" id="944289"/>
    <lineage>
        <taxon>Eukaryota</taxon>
        <taxon>Fungi</taxon>
        <taxon>Dikarya</taxon>
        <taxon>Basidiomycota</taxon>
        <taxon>Agaricomycotina</taxon>
        <taxon>Agaricomycetes</taxon>
        <taxon>Agaricomycetidae</taxon>
        <taxon>Agaricales</taxon>
        <taxon>Marasmiineae</taxon>
        <taxon>Omphalotaceae</taxon>
        <taxon>Collybiopsis</taxon>
        <taxon>Collybiopsis luxurians</taxon>
    </lineage>
</organism>
<gene>
    <name evidence="1" type="ORF">GYMLUDRAFT_114998</name>
</gene>
<accession>A0A0D0C6H5</accession>
<feature type="non-terminal residue" evidence="1">
    <location>
        <position position="1"/>
    </location>
</feature>
<protein>
    <submittedName>
        <fullName evidence="1">Uncharacterized protein</fullName>
    </submittedName>
</protein>
<sequence length="176" mass="20729">YVDNCFSMALEGDTEWYKLYQMHLPHEQVKLLMLWDYLGIPHKRGKQVWGAILMVIGFSLDPNALTATLPEENKVELIQQVRAFAALRRHPLNEWQQLVGWMNWSFNVYPLMHPVLSNIYFKMRGKSVQSAQIFINKDVRQDLTWFAEHIERSSGVYFFANIDWNPFTEADLTVFS</sequence>
<reference evidence="1 2" key="1">
    <citation type="submission" date="2014-04" db="EMBL/GenBank/DDBJ databases">
        <title>Evolutionary Origins and Diversification of the Mycorrhizal Mutualists.</title>
        <authorList>
            <consortium name="DOE Joint Genome Institute"/>
            <consortium name="Mycorrhizal Genomics Consortium"/>
            <person name="Kohler A."/>
            <person name="Kuo A."/>
            <person name="Nagy L.G."/>
            <person name="Floudas D."/>
            <person name="Copeland A."/>
            <person name="Barry K.W."/>
            <person name="Cichocki N."/>
            <person name="Veneault-Fourrey C."/>
            <person name="LaButti K."/>
            <person name="Lindquist E.A."/>
            <person name="Lipzen A."/>
            <person name="Lundell T."/>
            <person name="Morin E."/>
            <person name="Murat C."/>
            <person name="Riley R."/>
            <person name="Ohm R."/>
            <person name="Sun H."/>
            <person name="Tunlid A."/>
            <person name="Henrissat B."/>
            <person name="Grigoriev I.V."/>
            <person name="Hibbett D.S."/>
            <person name="Martin F."/>
        </authorList>
    </citation>
    <scope>NUCLEOTIDE SEQUENCE [LARGE SCALE GENOMIC DNA]</scope>
    <source>
        <strain evidence="1 2">FD-317 M1</strain>
    </source>
</reference>
<dbReference type="OrthoDB" id="198652at2759"/>
<dbReference type="EMBL" id="KN834909">
    <property type="protein sequence ID" value="KIK50328.1"/>
    <property type="molecule type" value="Genomic_DNA"/>
</dbReference>
<dbReference type="PANTHER" id="PTHR33050:SF7">
    <property type="entry name" value="RIBONUCLEASE H"/>
    <property type="match status" value="1"/>
</dbReference>
<evidence type="ECO:0000313" key="1">
    <source>
        <dbReference type="EMBL" id="KIK50328.1"/>
    </source>
</evidence>
<dbReference type="AlphaFoldDB" id="A0A0D0C6H5"/>
<keyword evidence="2" id="KW-1185">Reference proteome</keyword>
<proteinExistence type="predicted"/>